<protein>
    <submittedName>
        <fullName evidence="2">Uncharacterized protein</fullName>
    </submittedName>
</protein>
<gene>
    <name evidence="2" type="ORF">G3T16_10070</name>
</gene>
<evidence type="ECO:0000313" key="3">
    <source>
        <dbReference type="Proteomes" id="UP000477680"/>
    </source>
</evidence>
<name>A0A6C0U2N0_9GAMM</name>
<dbReference type="Proteomes" id="UP000477680">
    <property type="component" value="Chromosome"/>
</dbReference>
<reference evidence="2 3" key="1">
    <citation type="submission" date="2020-02" db="EMBL/GenBank/DDBJ databases">
        <title>Genome sequencing for Kineobactrum sp. M2.</title>
        <authorList>
            <person name="Park S.-J."/>
        </authorList>
    </citation>
    <scope>NUCLEOTIDE SEQUENCE [LARGE SCALE GENOMIC DNA]</scope>
    <source>
        <strain evidence="2 3">M2</strain>
    </source>
</reference>
<keyword evidence="3" id="KW-1185">Reference proteome</keyword>
<keyword evidence="1" id="KW-0812">Transmembrane</keyword>
<feature type="transmembrane region" description="Helical" evidence="1">
    <location>
        <begin position="73"/>
        <end position="95"/>
    </location>
</feature>
<proteinExistence type="predicted"/>
<dbReference type="KEGG" id="kim:G3T16_10070"/>
<dbReference type="AlphaFoldDB" id="A0A6C0U2N0"/>
<feature type="transmembrane region" description="Helical" evidence="1">
    <location>
        <begin position="32"/>
        <end position="52"/>
    </location>
</feature>
<evidence type="ECO:0000313" key="2">
    <source>
        <dbReference type="EMBL" id="QIB65709.1"/>
    </source>
</evidence>
<evidence type="ECO:0000256" key="1">
    <source>
        <dbReference type="SAM" id="Phobius"/>
    </source>
</evidence>
<dbReference type="EMBL" id="CP048711">
    <property type="protein sequence ID" value="QIB65709.1"/>
    <property type="molecule type" value="Genomic_DNA"/>
</dbReference>
<accession>A0A6C0U2N0</accession>
<organism evidence="2 3">
    <name type="scientific">Kineobactrum salinum</name>
    <dbReference type="NCBI Taxonomy" id="2708301"/>
    <lineage>
        <taxon>Bacteria</taxon>
        <taxon>Pseudomonadati</taxon>
        <taxon>Pseudomonadota</taxon>
        <taxon>Gammaproteobacteria</taxon>
        <taxon>Cellvibrionales</taxon>
        <taxon>Halieaceae</taxon>
        <taxon>Kineobactrum</taxon>
    </lineage>
</organism>
<sequence>MSLLAMAACSFVDVGSQTKTIHNLCLNSMHEYPVMVSISAIVLLYVTWRVLLKWLFRRNFVSPRNPPPFHPKGEWALLLPGSLAAAFLEMLLSAYHETGSINMPVAIGLMLALFTLFMWTMALETLAQSKKQNAEGEHGPEE</sequence>
<feature type="transmembrane region" description="Helical" evidence="1">
    <location>
        <begin position="101"/>
        <end position="123"/>
    </location>
</feature>
<keyword evidence="1" id="KW-0472">Membrane</keyword>
<keyword evidence="1" id="KW-1133">Transmembrane helix</keyword>
<dbReference type="RefSeq" id="WP_163495108.1">
    <property type="nucleotide sequence ID" value="NZ_CP048711.1"/>
</dbReference>